<comment type="caution">
    <text evidence="1">The sequence shown here is derived from an EMBL/GenBank/DDBJ whole genome shotgun (WGS) entry which is preliminary data.</text>
</comment>
<accession>A0ACB8UYS1</accession>
<evidence type="ECO:0000313" key="1">
    <source>
        <dbReference type="EMBL" id="KAI2388443.1"/>
    </source>
</evidence>
<protein>
    <submittedName>
        <fullName evidence="1">Uncharacterized protein</fullName>
    </submittedName>
</protein>
<dbReference type="EMBL" id="JALBCA010000031">
    <property type="protein sequence ID" value="KAI2388443.1"/>
    <property type="molecule type" value="Genomic_DNA"/>
</dbReference>
<gene>
    <name evidence="1" type="ORF">LOY88_002639</name>
</gene>
<name>A0ACB8UYS1_9EURO</name>
<organism evidence="1">
    <name type="scientific">Ophidiomyces ophidiicola</name>
    <dbReference type="NCBI Taxonomy" id="1387563"/>
    <lineage>
        <taxon>Eukaryota</taxon>
        <taxon>Fungi</taxon>
        <taxon>Dikarya</taxon>
        <taxon>Ascomycota</taxon>
        <taxon>Pezizomycotina</taxon>
        <taxon>Eurotiomycetes</taxon>
        <taxon>Eurotiomycetidae</taxon>
        <taxon>Onygenales</taxon>
        <taxon>Onygenaceae</taxon>
        <taxon>Ophidiomyces</taxon>
    </lineage>
</organism>
<proteinExistence type="predicted"/>
<sequence>MAPEIFPTPRNHSAILYQSNCQNLYVLDIPASISLAQHPRVSSGAAHVDNLEETSTIFSCPPSEIPYSTEPKGAKAMLRVMESIPSCELEYRKQIATFVRETMCELRTNFVGEYCLPRAVQPRLLQRPRKRGRVDGDATVTNAQCSIEPDLSITATCFEADAPPLVLAPGVNMLPGLNSIQTVAVKNNSISAAILQVKNYYTTSADENLLEERMGKTMPFHTERFRVPPQATFVLTHLPTEPNHLPELPIIFFNGKIFDFILMDPPWPNRSVRRSAHYQTTPTFNHLQTLLCGILERNLRPEVGIAAIWTTNNVNSRSTARESLENSGLQVFEEWIWVKTTSKGVPVSPICGLWRQPYEVLILGRRPSNAQDEKPTVRRRVIVGVPDIHSRKPHLKELVEQHFFNADYLEGYKALEVFARNLTAGWWSCGDEVLRFNWDGWWA</sequence>
<reference evidence="1" key="1">
    <citation type="journal article" date="2022" name="bioRxiv">
        <title>Population genetic analysis of Ophidiomyces ophidiicola, the causative agent of snake fungal disease, indicates recent introductions to the USA.</title>
        <authorList>
            <person name="Ladner J.T."/>
            <person name="Palmer J.M."/>
            <person name="Ettinger C.L."/>
            <person name="Stajich J.E."/>
            <person name="Farrell T.M."/>
            <person name="Glorioso B.M."/>
            <person name="Lawson B."/>
            <person name="Price S.J."/>
            <person name="Stengle A.G."/>
            <person name="Grear D.A."/>
            <person name="Lorch J.M."/>
        </authorList>
    </citation>
    <scope>NUCLEOTIDE SEQUENCE</scope>
    <source>
        <strain evidence="1">NWHC 24266-5</strain>
    </source>
</reference>